<dbReference type="EMBL" id="RHHM01000002">
    <property type="protein sequence ID" value="RQM39727.1"/>
    <property type="molecule type" value="Genomic_DNA"/>
</dbReference>
<evidence type="ECO:0000313" key="1">
    <source>
        <dbReference type="EMBL" id="RQM39727.1"/>
    </source>
</evidence>
<proteinExistence type="predicted"/>
<protein>
    <submittedName>
        <fullName evidence="1">Type I toxin-antitoxin system SymE family toxin</fullName>
    </submittedName>
</protein>
<gene>
    <name evidence="1" type="ORF">EB241_03275</name>
</gene>
<name>A0A3N6S4A5_9GAMM</name>
<reference evidence="1 2" key="1">
    <citation type="submission" date="2018-10" db="EMBL/GenBank/DDBJ databases">
        <title>Draft genome sequence for the type isolate of Erwinia psidii, agent causal of bacterial blight in guava (Psidium guajava) and wilt and die-back of Eucalyptus spp.</title>
        <authorList>
            <person name="Hermenegildo P.S."/>
            <person name="Santos S.A."/>
            <person name="Guimaraes L.M.S."/>
            <person name="Vidigal P.M.P."/>
            <person name="Pereira I.C."/>
            <person name="Badel J.L."/>
            <person name="Alfenas-Zerbini P."/>
            <person name="Ferreira M.A.S.V."/>
            <person name="Alfenas A.C."/>
        </authorList>
    </citation>
    <scope>NUCLEOTIDE SEQUENCE [LARGE SCALE GENOMIC DNA]</scope>
    <source>
        <strain evidence="1 2">IBSBF 435</strain>
    </source>
</reference>
<comment type="caution">
    <text evidence="1">The sequence shown here is derived from an EMBL/GenBank/DDBJ whole genome shotgun (WGS) entry which is preliminary data.</text>
</comment>
<sequence>MGYIRDSRKFQLSPSITLKGHWMGIWGLGTGRRLRCCVSGAQDIMHIIRRRPAR</sequence>
<evidence type="ECO:0000313" key="2">
    <source>
        <dbReference type="Proteomes" id="UP000279457"/>
    </source>
</evidence>
<accession>A0A3N6S4A5</accession>
<keyword evidence="2" id="KW-1185">Reference proteome</keyword>
<dbReference type="Proteomes" id="UP000279457">
    <property type="component" value="Unassembled WGS sequence"/>
</dbReference>
<dbReference type="AlphaFoldDB" id="A0A3N6S4A5"/>
<organism evidence="1 2">
    <name type="scientific">Erwinia psidii</name>
    <dbReference type="NCBI Taxonomy" id="69224"/>
    <lineage>
        <taxon>Bacteria</taxon>
        <taxon>Pseudomonadati</taxon>
        <taxon>Pseudomonadota</taxon>
        <taxon>Gammaproteobacteria</taxon>
        <taxon>Enterobacterales</taxon>
        <taxon>Erwiniaceae</taxon>
        <taxon>Erwinia</taxon>
    </lineage>
</organism>